<dbReference type="SMART" id="SM01043">
    <property type="entry name" value="BTAD"/>
    <property type="match status" value="1"/>
</dbReference>
<dbReference type="PANTHER" id="PTHR47691">
    <property type="entry name" value="REGULATOR-RELATED"/>
    <property type="match status" value="1"/>
</dbReference>
<dbReference type="InterPro" id="IPR016032">
    <property type="entry name" value="Sig_transdc_resp-reg_C-effctor"/>
</dbReference>
<dbReference type="Pfam" id="PF03704">
    <property type="entry name" value="BTAD"/>
    <property type="match status" value="1"/>
</dbReference>
<dbReference type="InterPro" id="IPR011990">
    <property type="entry name" value="TPR-like_helical_dom_sf"/>
</dbReference>
<evidence type="ECO:0000256" key="1">
    <source>
        <dbReference type="ARBA" id="ARBA00005820"/>
    </source>
</evidence>
<dbReference type="InterPro" id="IPR036388">
    <property type="entry name" value="WH-like_DNA-bd_sf"/>
</dbReference>
<dbReference type="PROSITE" id="PS51755">
    <property type="entry name" value="OMPR_PHOB"/>
    <property type="match status" value="1"/>
</dbReference>
<dbReference type="PANTHER" id="PTHR47691:SF3">
    <property type="entry name" value="HTH-TYPE TRANSCRIPTIONAL REGULATOR RV0890C-RELATED"/>
    <property type="match status" value="1"/>
</dbReference>
<dbReference type="SUPFAM" id="SSF48452">
    <property type="entry name" value="TPR-like"/>
    <property type="match status" value="2"/>
</dbReference>
<dbReference type="RefSeq" id="WP_020514504.1">
    <property type="nucleotide sequence ID" value="NZ_JBIAZU010000008.1"/>
</dbReference>
<dbReference type="SUPFAM" id="SSF52540">
    <property type="entry name" value="P-loop containing nucleoside triphosphate hydrolases"/>
    <property type="match status" value="1"/>
</dbReference>
<accession>A0ABW6WTQ1</accession>
<proteinExistence type="inferred from homology"/>
<protein>
    <submittedName>
        <fullName evidence="5">BTAD domain-containing putative transcriptional regulator</fullName>
    </submittedName>
</protein>
<comment type="caution">
    <text evidence="5">The sequence shown here is derived from an EMBL/GenBank/DDBJ whole genome shotgun (WGS) entry which is preliminary data.</text>
</comment>
<dbReference type="CDD" id="cd15831">
    <property type="entry name" value="BTAD"/>
    <property type="match status" value="1"/>
</dbReference>
<dbReference type="InterPro" id="IPR005158">
    <property type="entry name" value="BTAD"/>
</dbReference>
<gene>
    <name evidence="5" type="ORF">ACFY35_45200</name>
</gene>
<dbReference type="Pfam" id="PF25872">
    <property type="entry name" value="HTH_77"/>
    <property type="match status" value="1"/>
</dbReference>
<dbReference type="Gene3D" id="1.25.40.10">
    <property type="entry name" value="Tetratricopeptide repeat domain"/>
    <property type="match status" value="2"/>
</dbReference>
<dbReference type="Gene3D" id="3.40.50.300">
    <property type="entry name" value="P-loop containing nucleotide triphosphate hydrolases"/>
    <property type="match status" value="1"/>
</dbReference>
<dbReference type="Pfam" id="PF00486">
    <property type="entry name" value="Trans_reg_C"/>
    <property type="match status" value="1"/>
</dbReference>
<dbReference type="Proteomes" id="UP001602245">
    <property type="component" value="Unassembled WGS sequence"/>
</dbReference>
<dbReference type="InterPro" id="IPR027417">
    <property type="entry name" value="P-loop_NTPase"/>
</dbReference>
<feature type="DNA-binding region" description="OmpR/PhoB-type" evidence="3">
    <location>
        <begin position="1"/>
        <end position="98"/>
    </location>
</feature>
<sequence>MEFQILGSVRAVHDGAALALGGPRHRRLLAVLLLHAGQPVPIGRLAEALWGDEPPRRAAEMVHVRVSELRAALRPARGGERHAGLIAGEGGERHAGLIAGEGGYRLAVAEGELDSREFTRLAAAGSRALAAREFATASELLADALSRWRGPALGEFADEPFARVEAARLEALRAQATEDRFEAELAAGRHGAVVAGLLTAVAEHPLRERFRAQLMLALYRSGRQGDALAQFAEARATLADQLGVDPGPDLAALHEEILRHDPKLAPHPAASKAGGRPVAAEALTSFVGRERDLAETRARLRAGRLVTLTGPGGAGKTRLALEVAADFPGDTWLVELAALPAAGLVAPAVSAALRGREPRDTAGLLLLDNCEHVLDEVAALAEQLLRARPGLRILATSRERLGIVAERLWPVGGLGTPAAGEVTAAGAGRSDAVRLLVDRAAAVQPGFALTDATAPALAQICRRLDGLPLAIELAAAAVPALGAERIAARLDDRFALLSRGSRTAEPRHRTLRAVVDWSYDLLDDPARRLFDRLGVFAGGFTLEAAEAVCADAGDPPVAASLAGLVDKSLVTRDGERYRLLETLRAYAIEHGAVTPGLRDRHAEQTLGMVASARRALRGSRQPAWLRRLEREHGNIRAALDWSIARGDAATAVRLAGSLYPLWDRHGHYREGREWLTRALAIEPGVPPLVRARALDSLAGLAVIQGDLDAGAAAAEESAALSRQAGDPAGVARALTTSGLAAFYAGDNGRAVAVLEESVRQARAAGDRGLAGFALMYLGATALARDAYAEAVSRCEEAEPDLRAAGDPEGLAWIRIVRCGAAVRTGEGPAAVESLAEAIGGFETLDHRWGLSICLQLAAEIEAARGETGRTAWLVSASETLRHDVDAADMPFLRAWRAALIASCRGDPGFATEWAAGAAAPIGDAVDRAKETGKESRRGAA</sequence>
<dbReference type="Gene3D" id="1.10.10.10">
    <property type="entry name" value="Winged helix-like DNA-binding domain superfamily/Winged helix DNA-binding domain"/>
    <property type="match status" value="1"/>
</dbReference>
<evidence type="ECO:0000313" key="5">
    <source>
        <dbReference type="EMBL" id="MFF5296681.1"/>
    </source>
</evidence>
<comment type="similarity">
    <text evidence="1">Belongs to the AfsR/DnrI/RedD regulatory family.</text>
</comment>
<feature type="domain" description="OmpR/PhoB-type" evidence="4">
    <location>
        <begin position="1"/>
        <end position="98"/>
    </location>
</feature>
<evidence type="ECO:0000256" key="2">
    <source>
        <dbReference type="ARBA" id="ARBA00023125"/>
    </source>
</evidence>
<evidence type="ECO:0000259" key="4">
    <source>
        <dbReference type="PROSITE" id="PS51755"/>
    </source>
</evidence>
<organism evidence="5 6">
    <name type="scientific">Paractinoplanes globisporus</name>
    <dbReference type="NCBI Taxonomy" id="113565"/>
    <lineage>
        <taxon>Bacteria</taxon>
        <taxon>Bacillati</taxon>
        <taxon>Actinomycetota</taxon>
        <taxon>Actinomycetes</taxon>
        <taxon>Micromonosporales</taxon>
        <taxon>Micromonosporaceae</taxon>
        <taxon>Paractinoplanes</taxon>
    </lineage>
</organism>
<dbReference type="EMBL" id="JBIAZU010000008">
    <property type="protein sequence ID" value="MFF5296681.1"/>
    <property type="molecule type" value="Genomic_DNA"/>
</dbReference>
<name>A0ABW6WTQ1_9ACTN</name>
<dbReference type="InterPro" id="IPR058852">
    <property type="entry name" value="HTH_77"/>
</dbReference>
<keyword evidence="2 3" id="KW-0238">DNA-binding</keyword>
<evidence type="ECO:0000313" key="6">
    <source>
        <dbReference type="Proteomes" id="UP001602245"/>
    </source>
</evidence>
<dbReference type="InterPro" id="IPR001867">
    <property type="entry name" value="OmpR/PhoB-type_DNA-bd"/>
</dbReference>
<evidence type="ECO:0000256" key="3">
    <source>
        <dbReference type="PROSITE-ProRule" id="PRU01091"/>
    </source>
</evidence>
<reference evidence="5 6" key="1">
    <citation type="submission" date="2024-10" db="EMBL/GenBank/DDBJ databases">
        <title>The Natural Products Discovery Center: Release of the First 8490 Sequenced Strains for Exploring Actinobacteria Biosynthetic Diversity.</title>
        <authorList>
            <person name="Kalkreuter E."/>
            <person name="Kautsar S.A."/>
            <person name="Yang D."/>
            <person name="Bader C.D."/>
            <person name="Teijaro C.N."/>
            <person name="Fluegel L."/>
            <person name="Davis C.M."/>
            <person name="Simpson J.R."/>
            <person name="Lauterbach L."/>
            <person name="Steele A.D."/>
            <person name="Gui C."/>
            <person name="Meng S."/>
            <person name="Li G."/>
            <person name="Viehrig K."/>
            <person name="Ye F."/>
            <person name="Su P."/>
            <person name="Kiefer A.F."/>
            <person name="Nichols A."/>
            <person name="Cepeda A.J."/>
            <person name="Yan W."/>
            <person name="Fan B."/>
            <person name="Jiang Y."/>
            <person name="Adhikari A."/>
            <person name="Zheng C.-J."/>
            <person name="Schuster L."/>
            <person name="Cowan T.M."/>
            <person name="Smanski M.J."/>
            <person name="Chevrette M.G."/>
            <person name="De Carvalho L.P.S."/>
            <person name="Shen B."/>
        </authorList>
    </citation>
    <scope>NUCLEOTIDE SEQUENCE [LARGE SCALE GENOMIC DNA]</scope>
    <source>
        <strain evidence="5 6">NPDC000087</strain>
    </source>
</reference>
<dbReference type="SMART" id="SM00862">
    <property type="entry name" value="Trans_reg_C"/>
    <property type="match status" value="1"/>
</dbReference>
<dbReference type="SUPFAM" id="SSF46894">
    <property type="entry name" value="C-terminal effector domain of the bipartite response regulators"/>
    <property type="match status" value="1"/>
</dbReference>
<keyword evidence="6" id="KW-1185">Reference proteome</keyword>